<evidence type="ECO:0000256" key="1">
    <source>
        <dbReference type="ARBA" id="ARBA00023015"/>
    </source>
</evidence>
<dbReference type="SUPFAM" id="SSF88946">
    <property type="entry name" value="Sigma2 domain of RNA polymerase sigma factors"/>
    <property type="match status" value="1"/>
</dbReference>
<proteinExistence type="inferred from homology"/>
<dbReference type="PANTHER" id="PTHR30603">
    <property type="entry name" value="RNA POLYMERASE SIGMA FACTOR RPO"/>
    <property type="match status" value="1"/>
</dbReference>
<feature type="region of interest" description="Disordered" evidence="6">
    <location>
        <begin position="1"/>
        <end position="42"/>
    </location>
</feature>
<gene>
    <name evidence="9" type="ORF">CCALI_01294</name>
</gene>
<feature type="compositionally biased region" description="Acidic residues" evidence="6">
    <location>
        <begin position="26"/>
        <end position="36"/>
    </location>
</feature>
<evidence type="ECO:0000256" key="4">
    <source>
        <dbReference type="ARBA" id="ARBA00023163"/>
    </source>
</evidence>
<evidence type="ECO:0000259" key="8">
    <source>
        <dbReference type="PROSITE" id="PS00716"/>
    </source>
</evidence>
<dbReference type="InterPro" id="IPR013324">
    <property type="entry name" value="RNA_pol_sigma_r3/r4-like"/>
</dbReference>
<dbReference type="STRING" id="454171.CP488_02801"/>
<dbReference type="InterPro" id="IPR000943">
    <property type="entry name" value="RNA_pol_sigma70"/>
</dbReference>
<evidence type="ECO:0000256" key="3">
    <source>
        <dbReference type="ARBA" id="ARBA00023125"/>
    </source>
</evidence>
<dbReference type="InterPro" id="IPR009042">
    <property type="entry name" value="RNA_pol_sigma70_r1_2"/>
</dbReference>
<evidence type="ECO:0000259" key="7">
    <source>
        <dbReference type="PROSITE" id="PS00715"/>
    </source>
</evidence>
<dbReference type="GO" id="GO:0006352">
    <property type="term" value="P:DNA-templated transcription initiation"/>
    <property type="evidence" value="ECO:0007669"/>
    <property type="project" value="InterPro"/>
</dbReference>
<dbReference type="PATRIC" id="fig|1303518.3.peg.1320"/>
<dbReference type="InterPro" id="IPR014284">
    <property type="entry name" value="RNA_pol_sigma-70_dom"/>
</dbReference>
<keyword evidence="10" id="KW-1185">Reference proteome</keyword>
<organism evidence="9 10">
    <name type="scientific">Chthonomonas calidirosea (strain DSM 23976 / ICMP 18418 / T49)</name>
    <dbReference type="NCBI Taxonomy" id="1303518"/>
    <lineage>
        <taxon>Bacteria</taxon>
        <taxon>Bacillati</taxon>
        <taxon>Armatimonadota</taxon>
        <taxon>Chthonomonadia</taxon>
        <taxon>Chthonomonadales</taxon>
        <taxon>Chthonomonadaceae</taxon>
        <taxon>Chthonomonas</taxon>
    </lineage>
</organism>
<dbReference type="InterPro" id="IPR036388">
    <property type="entry name" value="WH-like_DNA-bd_sf"/>
</dbReference>
<dbReference type="Proteomes" id="UP000014227">
    <property type="component" value="Chromosome I"/>
</dbReference>
<dbReference type="RefSeq" id="WP_016482653.1">
    <property type="nucleotide sequence ID" value="NC_021487.1"/>
</dbReference>
<dbReference type="EMBL" id="HF951689">
    <property type="protein sequence ID" value="CCW35112.1"/>
    <property type="molecule type" value="Genomic_DNA"/>
</dbReference>
<dbReference type="Pfam" id="PF04542">
    <property type="entry name" value="Sigma70_r2"/>
    <property type="match status" value="1"/>
</dbReference>
<protein>
    <recommendedName>
        <fullName evidence="5">RNA polymerase sigma factor</fullName>
    </recommendedName>
</protein>
<name>S0EYQ6_CHTCT</name>
<dbReference type="PROSITE" id="PS00715">
    <property type="entry name" value="SIGMA70_1"/>
    <property type="match status" value="1"/>
</dbReference>
<evidence type="ECO:0000313" key="9">
    <source>
        <dbReference type="EMBL" id="CCW35112.1"/>
    </source>
</evidence>
<dbReference type="HOGENOM" id="CLU_014793_3_3_0"/>
<dbReference type="Pfam" id="PF04545">
    <property type="entry name" value="Sigma70_r4"/>
    <property type="match status" value="1"/>
</dbReference>
<dbReference type="InterPro" id="IPR007627">
    <property type="entry name" value="RNA_pol_sigma70_r2"/>
</dbReference>
<keyword evidence="2 5" id="KW-0731">Sigma factor</keyword>
<reference evidence="10" key="1">
    <citation type="submission" date="2013-03" db="EMBL/GenBank/DDBJ databases">
        <title>Genome sequence of Chthonomonas calidirosea, the first sequenced genome from the Armatimonadetes phylum (formally candidate division OP10).</title>
        <authorList>
            <person name="Lee K.C.Y."/>
            <person name="Morgan X.C."/>
            <person name="Dunfield P.F."/>
            <person name="Tamas I."/>
            <person name="Houghton K.M."/>
            <person name="Vyssotski M."/>
            <person name="Ryan J.L.J."/>
            <person name="Lagutin K."/>
            <person name="McDonald I.R."/>
            <person name="Stott M.B."/>
        </authorList>
    </citation>
    <scope>NUCLEOTIDE SEQUENCE [LARGE SCALE GENOMIC DNA]</scope>
    <source>
        <strain evidence="10">DSM 23976 / ICMP 18418 / T49</strain>
    </source>
</reference>
<accession>S0EYQ6</accession>
<dbReference type="KEGG" id="ccz:CCALI_01294"/>
<dbReference type="Gene3D" id="1.10.601.10">
    <property type="entry name" value="RNA Polymerase Primary Sigma Factor"/>
    <property type="match status" value="1"/>
</dbReference>
<dbReference type="Pfam" id="PF00140">
    <property type="entry name" value="Sigma70_r1_2"/>
    <property type="match status" value="1"/>
</dbReference>
<dbReference type="InterPro" id="IPR007630">
    <property type="entry name" value="RNA_pol_sigma70_r4"/>
</dbReference>
<keyword evidence="3 5" id="KW-0238">DNA-binding</keyword>
<dbReference type="GO" id="GO:0016987">
    <property type="term" value="F:sigma factor activity"/>
    <property type="evidence" value="ECO:0007669"/>
    <property type="project" value="UniProtKB-KW"/>
</dbReference>
<keyword evidence="1 5" id="KW-0805">Transcription regulation</keyword>
<dbReference type="Pfam" id="PF04539">
    <property type="entry name" value="Sigma70_r3"/>
    <property type="match status" value="1"/>
</dbReference>
<dbReference type="OrthoDB" id="9780321at2"/>
<evidence type="ECO:0000256" key="6">
    <source>
        <dbReference type="SAM" id="MobiDB-lite"/>
    </source>
</evidence>
<feature type="domain" description="RNA polymerase sigma-70" evidence="8">
    <location>
        <begin position="326"/>
        <end position="352"/>
    </location>
</feature>
<dbReference type="SUPFAM" id="SSF88659">
    <property type="entry name" value="Sigma3 and sigma4 domains of RNA polymerase sigma factors"/>
    <property type="match status" value="2"/>
</dbReference>
<evidence type="ECO:0000256" key="5">
    <source>
        <dbReference type="RuleBase" id="RU362124"/>
    </source>
</evidence>
<sequence length="363" mass="41508">MNDYAVVPVRSDASVSQESSARPNDTEELFSEEDALEREPNDELIRLYDSEKAIAKTDPLFPDEEETEAIPAPHLVDQEVGVALDPVEETLHHDETVQLWMSRARGAQLLTAEEEVQLARAVQRGDKQAKDKLTEANLRLVVSIAKKYSVRGIPLPDLIQEGNIGLIRAVEKFDPDKGYRFSTYATWWIRRAIARAIINQGRTIRIPVYVAEIIHKIVKASSRLRQQLMRDPTVEEIARELEIPVERVNEIMRIALEPLSLETPVGEKDNSQLADFIQSQTAVSPSEATLNLIRREQIEEVLNKLTPREKEVLRMRYGLDDGYARTLEEVGMRLHVTRERVRQIELRALKKLRHLGSESLMRQ</sequence>
<dbReference type="eggNOG" id="COG0568">
    <property type="taxonomic scope" value="Bacteria"/>
</dbReference>
<dbReference type="InParanoid" id="S0EYQ6"/>
<evidence type="ECO:0000256" key="2">
    <source>
        <dbReference type="ARBA" id="ARBA00023082"/>
    </source>
</evidence>
<dbReference type="InterPro" id="IPR050239">
    <property type="entry name" value="Sigma-70_RNA_pol_init_factors"/>
</dbReference>
<dbReference type="PANTHER" id="PTHR30603:SF47">
    <property type="entry name" value="RNA POLYMERASE SIGMA FACTOR SIGD, CHLOROPLASTIC"/>
    <property type="match status" value="1"/>
</dbReference>
<dbReference type="CDD" id="cd06171">
    <property type="entry name" value="Sigma70_r4"/>
    <property type="match status" value="1"/>
</dbReference>
<comment type="function">
    <text evidence="5">Sigma factors are initiation factors that promote the attachment of RNA polymerase to specific initiation sites and are then released.</text>
</comment>
<dbReference type="InterPro" id="IPR013325">
    <property type="entry name" value="RNA_pol_sigma_r2"/>
</dbReference>
<dbReference type="AlphaFoldDB" id="S0EYQ6"/>
<evidence type="ECO:0000313" key="10">
    <source>
        <dbReference type="Proteomes" id="UP000014227"/>
    </source>
</evidence>
<dbReference type="PRINTS" id="PR00046">
    <property type="entry name" value="SIGMA70FCT"/>
</dbReference>
<dbReference type="Gene3D" id="1.10.10.10">
    <property type="entry name" value="Winged helix-like DNA-binding domain superfamily/Winged helix DNA-binding domain"/>
    <property type="match status" value="2"/>
</dbReference>
<dbReference type="FunFam" id="1.10.601.10:FF:000001">
    <property type="entry name" value="RNA polymerase sigma factor SigA"/>
    <property type="match status" value="1"/>
</dbReference>
<dbReference type="PROSITE" id="PS00716">
    <property type="entry name" value="SIGMA70_2"/>
    <property type="match status" value="1"/>
</dbReference>
<comment type="similarity">
    <text evidence="5">Belongs to the sigma-70 factor family.</text>
</comment>
<feature type="compositionally biased region" description="Polar residues" evidence="6">
    <location>
        <begin position="13"/>
        <end position="23"/>
    </location>
</feature>
<keyword evidence="4 5" id="KW-0804">Transcription</keyword>
<dbReference type="GO" id="GO:0003677">
    <property type="term" value="F:DNA binding"/>
    <property type="evidence" value="ECO:0007669"/>
    <property type="project" value="UniProtKB-KW"/>
</dbReference>
<dbReference type="InterPro" id="IPR007624">
    <property type="entry name" value="RNA_pol_sigma70_r3"/>
</dbReference>
<dbReference type="NCBIfam" id="TIGR02937">
    <property type="entry name" value="sigma70-ECF"/>
    <property type="match status" value="1"/>
</dbReference>
<feature type="domain" description="RNA polymerase sigma-70" evidence="7">
    <location>
        <begin position="157"/>
        <end position="170"/>
    </location>
</feature>